<protein>
    <submittedName>
        <fullName evidence="1">Uncharacterized protein</fullName>
    </submittedName>
</protein>
<proteinExistence type="predicted"/>
<evidence type="ECO:0000313" key="1">
    <source>
        <dbReference type="EMBL" id="GEU45198.1"/>
    </source>
</evidence>
<name>A0A6L2K735_TANCI</name>
<sequence length="233" mass="27055">MENANSFVPVPPNELHARITQELNDLCTISAMIDSRFENIDHTQIIIPPHVLFEQLLNNFMNPADVFELDDLESDNKLVDTHLVSPFIDSGEELDDEEVLNELNEYRNAVNFYHDRIIYSIDGDDLAFPCMIDFRKIWEAFGKHLEEKHMNWSRFGKKLDKNTTLQAHDFHSDRLHKKCLESEASNQVRDFSEHEEGVRICYDVVKSKGQRVTTTSDVVTMTDKEKPLEDWAG</sequence>
<reference evidence="1" key="1">
    <citation type="journal article" date="2019" name="Sci. Rep.">
        <title>Draft genome of Tanacetum cinerariifolium, the natural source of mosquito coil.</title>
        <authorList>
            <person name="Yamashiro T."/>
            <person name="Shiraishi A."/>
            <person name="Satake H."/>
            <person name="Nakayama K."/>
        </authorList>
    </citation>
    <scope>NUCLEOTIDE SEQUENCE</scope>
</reference>
<dbReference type="AlphaFoldDB" id="A0A6L2K735"/>
<organism evidence="1">
    <name type="scientific">Tanacetum cinerariifolium</name>
    <name type="common">Dalmatian daisy</name>
    <name type="synonym">Chrysanthemum cinerariifolium</name>
    <dbReference type="NCBI Taxonomy" id="118510"/>
    <lineage>
        <taxon>Eukaryota</taxon>
        <taxon>Viridiplantae</taxon>
        <taxon>Streptophyta</taxon>
        <taxon>Embryophyta</taxon>
        <taxon>Tracheophyta</taxon>
        <taxon>Spermatophyta</taxon>
        <taxon>Magnoliopsida</taxon>
        <taxon>eudicotyledons</taxon>
        <taxon>Gunneridae</taxon>
        <taxon>Pentapetalae</taxon>
        <taxon>asterids</taxon>
        <taxon>campanulids</taxon>
        <taxon>Asterales</taxon>
        <taxon>Asteraceae</taxon>
        <taxon>Asteroideae</taxon>
        <taxon>Anthemideae</taxon>
        <taxon>Anthemidinae</taxon>
        <taxon>Tanacetum</taxon>
    </lineage>
</organism>
<accession>A0A6L2K735</accession>
<dbReference type="EMBL" id="BKCJ010001952">
    <property type="protein sequence ID" value="GEU45198.1"/>
    <property type="molecule type" value="Genomic_DNA"/>
</dbReference>
<gene>
    <name evidence="1" type="ORF">Tci_017176</name>
</gene>
<comment type="caution">
    <text evidence="1">The sequence shown here is derived from an EMBL/GenBank/DDBJ whole genome shotgun (WGS) entry which is preliminary data.</text>
</comment>